<keyword evidence="1" id="KW-1133">Transmembrane helix</keyword>
<keyword evidence="1" id="KW-0472">Membrane</keyword>
<comment type="caution">
    <text evidence="2">The sequence shown here is derived from an EMBL/GenBank/DDBJ whole genome shotgun (WGS) entry which is preliminary data.</text>
</comment>
<sequence>MTEDDLTDEISDIEDRIEALAEIAERCRKYILASKIAIGGGAALLLITILGLLGTGQTAALGSIALVLGGIVSLGSNVSTLRQTNDAISSAEALRSRLIGTIDLRVVEDTPMKLV</sequence>
<evidence type="ECO:0000256" key="1">
    <source>
        <dbReference type="SAM" id="Phobius"/>
    </source>
</evidence>
<evidence type="ECO:0000313" key="2">
    <source>
        <dbReference type="EMBL" id="TWI73515.1"/>
    </source>
</evidence>
<dbReference type="AlphaFoldDB" id="A0A562RWN7"/>
<dbReference type="Proteomes" id="UP000316291">
    <property type="component" value="Unassembled WGS sequence"/>
</dbReference>
<dbReference type="OrthoDB" id="8255940at2"/>
<name>A0A562RWN7_9BRAD</name>
<accession>A0A562RWN7</accession>
<proteinExistence type="predicted"/>
<dbReference type="Gene3D" id="1.20.1170.10">
    <property type="match status" value="1"/>
</dbReference>
<evidence type="ECO:0000313" key="3">
    <source>
        <dbReference type="Proteomes" id="UP000316291"/>
    </source>
</evidence>
<dbReference type="RefSeq" id="WP_018647279.1">
    <property type="nucleotide sequence ID" value="NZ_VLLA01000003.1"/>
</dbReference>
<dbReference type="EMBL" id="VLLA01000003">
    <property type="protein sequence ID" value="TWI73515.1"/>
    <property type="molecule type" value="Genomic_DNA"/>
</dbReference>
<gene>
    <name evidence="2" type="ORF">IQ16_01653</name>
</gene>
<organism evidence="2 3">
    <name type="scientific">Bradyrhizobium huanghuaihaiense</name>
    <dbReference type="NCBI Taxonomy" id="990078"/>
    <lineage>
        <taxon>Bacteria</taxon>
        <taxon>Pseudomonadati</taxon>
        <taxon>Pseudomonadota</taxon>
        <taxon>Alphaproteobacteria</taxon>
        <taxon>Hyphomicrobiales</taxon>
        <taxon>Nitrobacteraceae</taxon>
        <taxon>Bradyrhizobium</taxon>
    </lineage>
</organism>
<reference evidence="2 3" key="1">
    <citation type="journal article" date="2015" name="Stand. Genomic Sci.">
        <title>Genomic Encyclopedia of Bacterial and Archaeal Type Strains, Phase III: the genomes of soil and plant-associated and newly described type strains.</title>
        <authorList>
            <person name="Whitman W.B."/>
            <person name="Woyke T."/>
            <person name="Klenk H.P."/>
            <person name="Zhou Y."/>
            <person name="Lilburn T.G."/>
            <person name="Beck B.J."/>
            <person name="De Vos P."/>
            <person name="Vandamme P."/>
            <person name="Eisen J.A."/>
            <person name="Garrity G."/>
            <person name="Hugenholtz P."/>
            <person name="Kyrpides N.C."/>
        </authorList>
    </citation>
    <scope>NUCLEOTIDE SEQUENCE [LARGE SCALE GENOMIC DNA]</scope>
    <source>
        <strain evidence="2 3">CGMCC 1.10948</strain>
    </source>
</reference>
<evidence type="ECO:0008006" key="4">
    <source>
        <dbReference type="Google" id="ProtNLM"/>
    </source>
</evidence>
<protein>
    <recommendedName>
        <fullName evidence="4">Superfamily III holin-X</fullName>
    </recommendedName>
</protein>
<feature type="transmembrane region" description="Helical" evidence="1">
    <location>
        <begin position="36"/>
        <end position="53"/>
    </location>
</feature>
<keyword evidence="1" id="KW-0812">Transmembrane</keyword>
<feature type="transmembrane region" description="Helical" evidence="1">
    <location>
        <begin position="59"/>
        <end position="78"/>
    </location>
</feature>
<keyword evidence="3" id="KW-1185">Reference proteome</keyword>